<dbReference type="Pfam" id="PF00855">
    <property type="entry name" value="PWWP"/>
    <property type="match status" value="1"/>
</dbReference>
<reference evidence="5" key="1">
    <citation type="submission" date="2025-08" db="UniProtKB">
        <authorList>
            <consortium name="RefSeq"/>
        </authorList>
    </citation>
    <scope>IDENTIFICATION</scope>
    <source>
        <strain evidence="5">11010-0011.00</strain>
        <tissue evidence="5">Whole body</tissue>
    </source>
</reference>
<dbReference type="InterPro" id="IPR013087">
    <property type="entry name" value="Znf_C2H2_type"/>
</dbReference>
<keyword evidence="4" id="KW-1185">Reference proteome</keyword>
<feature type="compositionally biased region" description="Low complexity" evidence="2">
    <location>
        <begin position="140"/>
        <end position="149"/>
    </location>
</feature>
<evidence type="ECO:0000313" key="4">
    <source>
        <dbReference type="Proteomes" id="UP000504634"/>
    </source>
</evidence>
<dbReference type="SUPFAM" id="SSF63748">
    <property type="entry name" value="Tudor/PWWP/MBT"/>
    <property type="match status" value="1"/>
</dbReference>
<dbReference type="RefSeq" id="XP_030381378.1">
    <property type="nucleotide sequence ID" value="XM_030525518.1"/>
</dbReference>
<keyword evidence="1" id="KW-0863">Zinc-finger</keyword>
<feature type="compositionally biased region" description="Low complexity" evidence="2">
    <location>
        <begin position="364"/>
        <end position="398"/>
    </location>
</feature>
<dbReference type="GO" id="GO:0008270">
    <property type="term" value="F:zinc ion binding"/>
    <property type="evidence" value="ECO:0007669"/>
    <property type="project" value="UniProtKB-KW"/>
</dbReference>
<feature type="compositionally biased region" description="Low complexity" evidence="2">
    <location>
        <begin position="444"/>
        <end position="459"/>
    </location>
</feature>
<keyword evidence="1" id="KW-0862">Zinc</keyword>
<feature type="region of interest" description="Disordered" evidence="2">
    <location>
        <begin position="139"/>
        <end position="158"/>
    </location>
</feature>
<feature type="region of interest" description="Disordered" evidence="2">
    <location>
        <begin position="318"/>
        <end position="408"/>
    </location>
</feature>
<dbReference type="OrthoDB" id="6381815at2759"/>
<proteinExistence type="predicted"/>
<evidence type="ECO:0000256" key="2">
    <source>
        <dbReference type="SAM" id="MobiDB-lite"/>
    </source>
</evidence>
<keyword evidence="1" id="KW-0479">Metal-binding</keyword>
<dbReference type="GeneID" id="115629153"/>
<sequence length="1705" mass="189125">MPRFRNDNNEQIRYQDGDVVWVKIHNTEIWWPGEITLSQDFRFASSNRPPFAVVAFFNEKTFEQVRSPKLISPFQCPHKNELIQRGTRKADRLHMKDKFCDDVNIAEFRSQQREAAERVTNRVRGDSDSKPDSLIKALLSSNSSNKNTNARLPFPQAPSFMQNESTFRIMDIGGGKPANTDQRVKEESYECNTCNFRTTSMSVLLIHRRAHHKNSEQRSTPEREYYGTNVTNKTRAKRRANTTTSGGTKLRCDSLTHATFSKDSVRCHSRHVSIVVDAPLTGEDQLKVAAIVKKTMASIERVVQPSVPTESVFCQTLLPKSKQTQRRNTQHASVGRGGQHNDQLSTTMAAPVPSITKQRRLTRSMTAATLSAAPSTALSSPAKSTILHPPLLSPQSSPTRRVGRRLAPDARRQTIVLINAPISATDKKVPTKSKRALRNTLTFPPRSSSSTSRSRTSVSPRPPKQQRSHVNSRSVVSSPTRSTISSVVTPILKNCADVAMSQRNTAASFELQQSLLAEWCDDELDESPIKNVDCIVTAPTTLETTTENCADNSTVKAVDPKVNTDYIQESDNNQSVKKCENGTPKIDRGKGTLQKLNEATTAATSKLYSGVGNGNNFIPTININNNYSACCFDFEEDEKQQHHETSADKQNGLSYRDRLKVTANASAQTNIAPQQKVVEEKLLPFIEESKEGQQQNMEINKHDINLSNDELFNGFEEDWVQAAAAAEIEAEREQESSNKLSLPIKERQKRIFKSRNKSLQNYDHTLLSSVPVSVEPSEKQIGSRKSMPSKTIKIEHEQRQGKIKSVANSSDHHLTKIDKRRHNQKPQVGNLKKKVRTVLNRTKVRGKEYDYKEVSSSTQASDFGTSNQLLTPPVVDELSNLSSTASCFGLASPAFSSSTSCSVASNIAVISAEEARELQRLAPSAVNDDSGTCDIPQHTNTIIDATQPVLRGGVLILENIRLPNLYERPHANSSETTTTSVPIVADSRDSTSKQLSSISVDLQTVYSDENSESAENSMSLPSLVMKSDNEEVANKMQDIDEPILMEEEEIKVKKTQCFKEHSTVQQAPSSADLGILLNSHEGCPVLGAVEASQCVAPSRQMFTKREQELLLQNEADQLNGRSAEKCRMARERWSRRKHTIQQNDKPFFEDSCELDALHRKNKIVSQPQKVETMMPQTSVKESTQLRHQDVVKAKQQLAHLRARHCRPASLPTSLPLCRTDQRERKRLRNVISENDHENIAMPAKFNNHKHKADFIEVKQEPTIVQRSATPMECGENAPGATSQLGAGRICAVMTRPIPGYNHTFMLCSLANNNFTPLNNVALYLDNEKNHLVPVPDEVLTEPPRLADGHPLSAVFTDIDFLDGETMGHILDQQQDQEEEEEANEVTFAAVPYSSPALEINSDPESEQGSAVGIIDERDLVSSHTNTVRTHDFYGHADNTIDESSDKEDRDILQMQSQNNNPQLTLNDDQMHPNMLLLSVNGHRLELDPLALISIAEQPDSNIELIADDGDRVYLHGSDILQAAQEYLQERDLQLVNVEELMASSSNEVETLNSEEISDDGISRLASTGIGVLNVNARTETTSSALLADSDNDDIDDKKVGHVYIPPSAATNLTPPITARTNETNALLNQMPIMSTLEHVSGVQLRRVSPLTDANLEDSLAVIGVVANNVNSNVPTSLELPITITNPAIAPRLASPAADIVEFKPF</sequence>
<dbReference type="InterPro" id="IPR000313">
    <property type="entry name" value="PWWP_dom"/>
</dbReference>
<name>A0A6J2U1M9_DROLE</name>
<organism evidence="4 5">
    <name type="scientific">Drosophila lebanonensis</name>
    <name type="common">Fruit fly</name>
    <name type="synonym">Scaptodrosophila lebanonensis</name>
    <dbReference type="NCBI Taxonomy" id="7225"/>
    <lineage>
        <taxon>Eukaryota</taxon>
        <taxon>Metazoa</taxon>
        <taxon>Ecdysozoa</taxon>
        <taxon>Arthropoda</taxon>
        <taxon>Hexapoda</taxon>
        <taxon>Insecta</taxon>
        <taxon>Pterygota</taxon>
        <taxon>Neoptera</taxon>
        <taxon>Endopterygota</taxon>
        <taxon>Diptera</taxon>
        <taxon>Brachycera</taxon>
        <taxon>Muscomorpha</taxon>
        <taxon>Ephydroidea</taxon>
        <taxon>Drosophilidae</taxon>
        <taxon>Scaptodrosophila</taxon>
    </lineage>
</organism>
<accession>A0A6J2U1M9</accession>
<gene>
    <name evidence="5" type="primary">LOC115629153</name>
</gene>
<dbReference type="Gene3D" id="2.30.30.140">
    <property type="match status" value="1"/>
</dbReference>
<feature type="compositionally biased region" description="Low complexity" evidence="2">
    <location>
        <begin position="468"/>
        <end position="483"/>
    </location>
</feature>
<feature type="region of interest" description="Disordered" evidence="2">
    <location>
        <begin position="112"/>
        <end position="133"/>
    </location>
</feature>
<evidence type="ECO:0000313" key="5">
    <source>
        <dbReference type="RefSeq" id="XP_030381378.1"/>
    </source>
</evidence>
<evidence type="ECO:0000256" key="1">
    <source>
        <dbReference type="PROSITE-ProRule" id="PRU00042"/>
    </source>
</evidence>
<evidence type="ECO:0000259" key="3">
    <source>
        <dbReference type="PROSITE" id="PS50157"/>
    </source>
</evidence>
<dbReference type="PROSITE" id="PS50157">
    <property type="entry name" value="ZINC_FINGER_C2H2_2"/>
    <property type="match status" value="1"/>
</dbReference>
<dbReference type="Proteomes" id="UP000504634">
    <property type="component" value="Unplaced"/>
</dbReference>
<feature type="region of interest" description="Disordered" evidence="2">
    <location>
        <begin position="426"/>
        <end position="483"/>
    </location>
</feature>
<feature type="domain" description="C2H2-type" evidence="3">
    <location>
        <begin position="189"/>
        <end position="216"/>
    </location>
</feature>
<dbReference type="CDD" id="cd05162">
    <property type="entry name" value="PWWP"/>
    <property type="match status" value="1"/>
</dbReference>
<protein>
    <submittedName>
        <fullName evidence="5">Uncharacterized protein LOC115629153 isoform X1</fullName>
    </submittedName>
</protein>